<evidence type="ECO:0000313" key="3">
    <source>
        <dbReference type="Proteomes" id="UP001558652"/>
    </source>
</evidence>
<organism evidence="2 3">
    <name type="scientific">Ranatra chinensis</name>
    <dbReference type="NCBI Taxonomy" id="642074"/>
    <lineage>
        <taxon>Eukaryota</taxon>
        <taxon>Metazoa</taxon>
        <taxon>Ecdysozoa</taxon>
        <taxon>Arthropoda</taxon>
        <taxon>Hexapoda</taxon>
        <taxon>Insecta</taxon>
        <taxon>Pterygota</taxon>
        <taxon>Neoptera</taxon>
        <taxon>Paraneoptera</taxon>
        <taxon>Hemiptera</taxon>
        <taxon>Heteroptera</taxon>
        <taxon>Panheteroptera</taxon>
        <taxon>Nepomorpha</taxon>
        <taxon>Nepidae</taxon>
        <taxon>Ranatrinae</taxon>
        <taxon>Ranatra</taxon>
    </lineage>
</organism>
<feature type="region of interest" description="Disordered" evidence="1">
    <location>
        <begin position="1"/>
        <end position="26"/>
    </location>
</feature>
<proteinExistence type="predicted"/>
<dbReference type="EMBL" id="JBFDAA010000001">
    <property type="protein sequence ID" value="KAL1140795.1"/>
    <property type="molecule type" value="Genomic_DNA"/>
</dbReference>
<protein>
    <submittedName>
        <fullName evidence="2">Uncharacterized protein</fullName>
    </submittedName>
</protein>
<feature type="compositionally biased region" description="Acidic residues" evidence="1">
    <location>
        <begin position="1"/>
        <end position="19"/>
    </location>
</feature>
<dbReference type="AlphaFoldDB" id="A0ABD0YXX6"/>
<evidence type="ECO:0000313" key="2">
    <source>
        <dbReference type="EMBL" id="KAL1140795.1"/>
    </source>
</evidence>
<name>A0ABD0YXX6_9HEMI</name>
<keyword evidence="3" id="KW-1185">Reference proteome</keyword>
<reference evidence="2 3" key="1">
    <citation type="submission" date="2024-07" db="EMBL/GenBank/DDBJ databases">
        <title>Chromosome-level genome assembly of the water stick insect Ranatra chinensis (Heteroptera: Nepidae).</title>
        <authorList>
            <person name="Liu X."/>
        </authorList>
    </citation>
    <scope>NUCLEOTIDE SEQUENCE [LARGE SCALE GENOMIC DNA]</scope>
    <source>
        <strain evidence="2">Cailab_2021Rc</strain>
        <tissue evidence="2">Muscle</tissue>
    </source>
</reference>
<accession>A0ABD0YXX6</accession>
<evidence type="ECO:0000256" key="1">
    <source>
        <dbReference type="SAM" id="MobiDB-lite"/>
    </source>
</evidence>
<gene>
    <name evidence="2" type="ORF">AAG570_000723</name>
</gene>
<comment type="caution">
    <text evidence="2">The sequence shown here is derived from an EMBL/GenBank/DDBJ whole genome shotgun (WGS) entry which is preliminary data.</text>
</comment>
<dbReference type="Proteomes" id="UP001558652">
    <property type="component" value="Unassembled WGS sequence"/>
</dbReference>
<sequence>MSAGSSEEEPSDTSTEEETAGSKGTVVELTDPPRFCAVRFLIEGVSQRFVVCPDGEVPSFHKRLESFYGHGHREEFTIVRGVFSLGFVECFGEEAQDNPRALVMLLGTAPTPVSEASVSRTSSTCGLGCPNPTASASACLDLSKAAVAASVQMVGVRSFFLEPCRCLFSSLSVSAAWGSVEVDHAKKFSEPVDCWAR</sequence>